<feature type="binding site" evidence="4">
    <location>
        <position position="9"/>
    </location>
    <ligand>
        <name>3-dehydroquinate</name>
        <dbReference type="ChEBI" id="CHEBI:32364"/>
    </ligand>
</feature>
<dbReference type="PANTHER" id="PTHR43699">
    <property type="entry name" value="3-DEHYDROQUINATE DEHYDRATASE"/>
    <property type="match status" value="1"/>
</dbReference>
<dbReference type="GO" id="GO:0009423">
    <property type="term" value="P:chorismate biosynthetic process"/>
    <property type="evidence" value="ECO:0007669"/>
    <property type="project" value="UniProtKB-UniRule"/>
</dbReference>
<dbReference type="PANTHER" id="PTHR43699:SF1">
    <property type="entry name" value="3-DEHYDROQUINATE DEHYDRATASE"/>
    <property type="match status" value="1"/>
</dbReference>
<dbReference type="HAMAP" id="MF_00214">
    <property type="entry name" value="AroD"/>
    <property type="match status" value="1"/>
</dbReference>
<dbReference type="InterPro" id="IPR050146">
    <property type="entry name" value="Type-I_3-dehydroquinase"/>
</dbReference>
<evidence type="ECO:0000313" key="6">
    <source>
        <dbReference type="Proteomes" id="UP000028194"/>
    </source>
</evidence>
<dbReference type="GO" id="GO:0003855">
    <property type="term" value="F:3-dehydroquinate dehydratase activity"/>
    <property type="evidence" value="ECO:0007669"/>
    <property type="project" value="UniProtKB-UniRule"/>
</dbReference>
<dbReference type="InterPro" id="IPR001381">
    <property type="entry name" value="DHquinase_I"/>
</dbReference>
<evidence type="ECO:0000313" key="5">
    <source>
        <dbReference type="EMBL" id="AIF84013.1"/>
    </source>
</evidence>
<comment type="similarity">
    <text evidence="4">Belongs to the type-I 3-dehydroquinase family.</text>
</comment>
<evidence type="ECO:0000256" key="3">
    <source>
        <dbReference type="ARBA" id="ARBA00023270"/>
    </source>
</evidence>
<dbReference type="SUPFAM" id="SSF51569">
    <property type="entry name" value="Aldolase"/>
    <property type="match status" value="1"/>
</dbReference>
<dbReference type="eggNOG" id="arCOG02097">
    <property type="taxonomic scope" value="Archaea"/>
</dbReference>
<dbReference type="STRING" id="1459636.NTE_01955"/>
<keyword evidence="3 4" id="KW-0704">Schiff base</keyword>
<comment type="catalytic activity">
    <reaction evidence="1 4">
        <text>3-dehydroquinate = 3-dehydroshikimate + H2O</text>
        <dbReference type="Rhea" id="RHEA:21096"/>
        <dbReference type="ChEBI" id="CHEBI:15377"/>
        <dbReference type="ChEBI" id="CHEBI:16630"/>
        <dbReference type="ChEBI" id="CHEBI:32364"/>
        <dbReference type="EC" id="4.2.1.10"/>
    </reaction>
</comment>
<sequence length="227" mass="24996">MPLAKICASIAAENASDLVAQAKTAFDLGADFIEARLDFIVAQDQVMQAADGIDKDRAVFTLRSKSQGGRFSGTEQERVKLLRKLAEKRPMLLDVELETLQANDNLADYLELASIPTLVSWHDFEKTPPNDNLADIITEMRLYSNYVKIVTTANSVEDSVRLMSLYENAMLGLHPIIFAMGEAGVMTRVLCALYGAPYTYAAVEKAVAPGQLTIAQMKQLYGSIRSR</sequence>
<keyword evidence="4" id="KW-0028">Amino-acid biosynthesis</keyword>
<dbReference type="InterPro" id="IPR013785">
    <property type="entry name" value="Aldolase_TIM"/>
</dbReference>
<reference evidence="5 6" key="1">
    <citation type="journal article" date="2014" name="PLoS ONE">
        <title>Genome Sequence of Candidatus Nitrososphaera evergladensis from Group I.1b Enriched from Everglades Soil Reveals Novel Genomic Features of the Ammonia-Oxidizing Archaea.</title>
        <authorList>
            <person name="Zhalnina K.V."/>
            <person name="Dias R."/>
            <person name="Leonard M.T."/>
            <person name="Dorr de Quadros P."/>
            <person name="Camargo F.A."/>
            <person name="Drew J.C."/>
            <person name="Farmerie W.G."/>
            <person name="Daroub S.H."/>
            <person name="Triplett E.W."/>
        </authorList>
    </citation>
    <scope>NUCLEOTIDE SEQUENCE [LARGE SCALE GENOMIC DNA]</scope>
    <source>
        <strain evidence="5 6">SR1</strain>
    </source>
</reference>
<keyword evidence="6" id="KW-1185">Reference proteome</keyword>
<dbReference type="Proteomes" id="UP000028194">
    <property type="component" value="Chromosome"/>
</dbReference>
<feature type="binding site" evidence="4">
    <location>
        <position position="63"/>
    </location>
    <ligand>
        <name>3-dehydroquinate</name>
        <dbReference type="ChEBI" id="CHEBI:32364"/>
    </ligand>
</feature>
<dbReference type="AlphaFoldDB" id="A0A075MS73"/>
<dbReference type="KEGG" id="nev:NTE_01955"/>
<dbReference type="EMBL" id="CP007174">
    <property type="protein sequence ID" value="AIF84013.1"/>
    <property type="molecule type" value="Genomic_DNA"/>
</dbReference>
<dbReference type="Gene3D" id="3.20.20.70">
    <property type="entry name" value="Aldolase class I"/>
    <property type="match status" value="1"/>
</dbReference>
<evidence type="ECO:0000256" key="2">
    <source>
        <dbReference type="ARBA" id="ARBA00023239"/>
    </source>
</evidence>
<feature type="active site" description="Schiff-base intermediate with substrate" evidence="4">
    <location>
        <position position="148"/>
    </location>
</feature>
<dbReference type="UniPathway" id="UPA00053">
    <property type="reaction ID" value="UER00086"/>
</dbReference>
<comment type="pathway">
    <text evidence="4">Metabolic intermediate biosynthesis; chorismate biosynthesis; chorismate from D-erythrose 4-phosphate and phosphoenolpyruvate: step 3/7.</text>
</comment>
<comment type="subunit">
    <text evidence="4">Homodimer.</text>
</comment>
<dbReference type="NCBIfam" id="TIGR01093">
    <property type="entry name" value="aroD"/>
    <property type="match status" value="1"/>
</dbReference>
<dbReference type="OrthoDB" id="34329at2157"/>
<keyword evidence="4" id="KW-0057">Aromatic amino acid biosynthesis</keyword>
<dbReference type="EC" id="4.2.1.10" evidence="4"/>
<dbReference type="HOGENOM" id="CLU_064444_2_1_2"/>
<comment type="caution">
    <text evidence="4">Lacks conserved residue(s) required for the propagation of feature annotation.</text>
</comment>
<feature type="binding site" evidence="4">
    <location>
        <begin position="34"/>
        <end position="36"/>
    </location>
    <ligand>
        <name>3-dehydroquinate</name>
        <dbReference type="ChEBI" id="CHEBI:32364"/>
    </ligand>
</feature>
<dbReference type="CDD" id="cd00502">
    <property type="entry name" value="DHQase_I"/>
    <property type="match status" value="1"/>
</dbReference>
<evidence type="ECO:0000256" key="4">
    <source>
        <dbReference type="HAMAP-Rule" id="MF_00214"/>
    </source>
</evidence>
<gene>
    <name evidence="4" type="primary">aroD</name>
    <name evidence="5" type="ORF">NTE_01955</name>
</gene>
<keyword evidence="2 4" id="KW-0456">Lyase</keyword>
<dbReference type="GO" id="GO:0008652">
    <property type="term" value="P:amino acid biosynthetic process"/>
    <property type="evidence" value="ECO:0007669"/>
    <property type="project" value="UniProtKB-KW"/>
</dbReference>
<protein>
    <recommendedName>
        <fullName evidence="4">3-dehydroquinate dehydratase</fullName>
        <shortName evidence="4">3-dehydroquinase</shortName>
        <ecNumber evidence="4">4.2.1.10</ecNumber>
    </recommendedName>
    <alternativeName>
        <fullName evidence="4">Type I DHQase</fullName>
    </alternativeName>
    <alternativeName>
        <fullName evidence="4">Type I dehydroquinase</fullName>
        <shortName evidence="4">DHQ1</shortName>
    </alternativeName>
</protein>
<dbReference type="GO" id="GO:0009073">
    <property type="term" value="P:aromatic amino acid family biosynthetic process"/>
    <property type="evidence" value="ECO:0007669"/>
    <property type="project" value="UniProtKB-KW"/>
</dbReference>
<dbReference type="GO" id="GO:0046279">
    <property type="term" value="P:3,4-dihydroxybenzoate biosynthetic process"/>
    <property type="evidence" value="ECO:0007669"/>
    <property type="project" value="UniProtKB-ARBA"/>
</dbReference>
<proteinExistence type="inferred from homology"/>
<organism evidence="5 6">
    <name type="scientific">Candidatus Nitrososphaera evergladensis SR1</name>
    <dbReference type="NCBI Taxonomy" id="1459636"/>
    <lineage>
        <taxon>Archaea</taxon>
        <taxon>Nitrososphaerota</taxon>
        <taxon>Nitrososphaeria</taxon>
        <taxon>Nitrososphaerales</taxon>
        <taxon>Nitrososphaeraceae</taxon>
        <taxon>Nitrososphaera</taxon>
    </lineage>
</organism>
<dbReference type="Pfam" id="PF01487">
    <property type="entry name" value="DHquinase_I"/>
    <property type="match status" value="1"/>
</dbReference>
<comment type="function">
    <text evidence="4">Involved in the third step of the chorismate pathway, which leads to the biosynthesis of aromatic amino acids. Catalyzes the cis-dehydration of 3-dehydroquinate (DHQ) and introduces the first double bond of the aromatic ring to yield 3-dehydroshikimate.</text>
</comment>
<evidence type="ECO:0000256" key="1">
    <source>
        <dbReference type="ARBA" id="ARBA00001864"/>
    </source>
</evidence>
<feature type="binding site" evidence="4">
    <location>
        <position position="211"/>
    </location>
    <ligand>
        <name>3-dehydroquinate</name>
        <dbReference type="ChEBI" id="CHEBI:32364"/>
    </ligand>
</feature>
<feature type="active site" description="Proton donor/acceptor" evidence="4">
    <location>
        <position position="122"/>
    </location>
</feature>
<name>A0A075MS73_9ARCH</name>
<feature type="binding site" evidence="4">
    <location>
        <position position="188"/>
    </location>
    <ligand>
        <name>3-dehydroquinate</name>
        <dbReference type="ChEBI" id="CHEBI:32364"/>
    </ligand>
</feature>
<accession>A0A075MS73</accession>